<dbReference type="InterPro" id="IPR015422">
    <property type="entry name" value="PyrdxlP-dep_Trfase_small"/>
</dbReference>
<keyword evidence="2 3" id="KW-0663">Pyridoxal phosphate</keyword>
<dbReference type="PANTHER" id="PTHR43379">
    <property type="entry name" value="CYSTATHIONINE GAMMA-SYNTHASE"/>
    <property type="match status" value="1"/>
</dbReference>
<dbReference type="InterPro" id="IPR000277">
    <property type="entry name" value="Cys/Met-Metab_PyrdxlP-dep_enz"/>
</dbReference>
<dbReference type="InterPro" id="IPR054542">
    <property type="entry name" value="Cys_met_metab_PP"/>
</dbReference>
<dbReference type="GO" id="GO:0003962">
    <property type="term" value="F:cystathionine gamma-synthase activity"/>
    <property type="evidence" value="ECO:0007669"/>
    <property type="project" value="InterPro"/>
</dbReference>
<evidence type="ECO:0000256" key="1">
    <source>
        <dbReference type="ARBA" id="ARBA00001933"/>
    </source>
</evidence>
<name>A0A978VHV1_ZIZJJ</name>
<dbReference type="GO" id="GO:0009507">
    <property type="term" value="C:chloroplast"/>
    <property type="evidence" value="ECO:0007669"/>
    <property type="project" value="TreeGrafter"/>
</dbReference>
<evidence type="ECO:0000256" key="3">
    <source>
        <dbReference type="RuleBase" id="RU362118"/>
    </source>
</evidence>
<dbReference type="Proteomes" id="UP000813462">
    <property type="component" value="Unassembled WGS sequence"/>
</dbReference>
<gene>
    <name evidence="4" type="ORF">FEM48_Zijuj04G0046700</name>
</gene>
<evidence type="ECO:0000256" key="2">
    <source>
        <dbReference type="ARBA" id="ARBA00022898"/>
    </source>
</evidence>
<comment type="cofactor">
    <cofactor evidence="1 3">
        <name>pyridoxal 5'-phosphate</name>
        <dbReference type="ChEBI" id="CHEBI:597326"/>
    </cofactor>
</comment>
<evidence type="ECO:0008006" key="6">
    <source>
        <dbReference type="Google" id="ProtNLM"/>
    </source>
</evidence>
<dbReference type="InterPro" id="IPR015421">
    <property type="entry name" value="PyrdxlP-dep_Trfase_major"/>
</dbReference>
<accession>A0A978VHV1</accession>
<dbReference type="SUPFAM" id="SSF53383">
    <property type="entry name" value="PLP-dependent transferases"/>
    <property type="match status" value="1"/>
</dbReference>
<dbReference type="GO" id="GO:0019346">
    <property type="term" value="P:transsulfuration"/>
    <property type="evidence" value="ECO:0007669"/>
    <property type="project" value="InterPro"/>
</dbReference>
<proteinExistence type="inferred from homology"/>
<dbReference type="InterPro" id="IPR015424">
    <property type="entry name" value="PyrdxlP-dep_Trfase"/>
</dbReference>
<dbReference type="Gene3D" id="3.40.640.10">
    <property type="entry name" value="Type I PLP-dependent aspartate aminotransferase-like (Major domain)"/>
    <property type="match status" value="1"/>
</dbReference>
<dbReference type="InterPro" id="IPR044639">
    <property type="entry name" value="CGS1/2"/>
</dbReference>
<organism evidence="4 5">
    <name type="scientific">Ziziphus jujuba var. spinosa</name>
    <dbReference type="NCBI Taxonomy" id="714518"/>
    <lineage>
        <taxon>Eukaryota</taxon>
        <taxon>Viridiplantae</taxon>
        <taxon>Streptophyta</taxon>
        <taxon>Embryophyta</taxon>
        <taxon>Tracheophyta</taxon>
        <taxon>Spermatophyta</taxon>
        <taxon>Magnoliopsida</taxon>
        <taxon>eudicotyledons</taxon>
        <taxon>Gunneridae</taxon>
        <taxon>Pentapetalae</taxon>
        <taxon>rosids</taxon>
        <taxon>fabids</taxon>
        <taxon>Rosales</taxon>
        <taxon>Rhamnaceae</taxon>
        <taxon>Paliureae</taxon>
        <taxon>Ziziphus</taxon>
    </lineage>
</organism>
<dbReference type="PROSITE" id="PS00868">
    <property type="entry name" value="CYS_MET_METAB_PP"/>
    <property type="match status" value="1"/>
</dbReference>
<sequence length="282" mass="31021">MKTRIYIEEHLSNKEIMVTAIDPADVEALESELDNNKVSLLTSSAFQSFATEIGALVCIDGSLATPLNRQAVALGADLVLHSATKYIGGHNDVLAGCISGPLKLVTEIRKSHYILVGTLNPNAAYLIIRGPKTLHLRVKQQNSTPLRMAKILEAHPKNNPYDILKKDANNAIRFGVGQIVASHPQHELAIRQMTGFGGVVSSEPVTFVDAMKIRYIAPSFGGCESLVNQPAIMDVPRSERLKYGIKDNLVTFLFGVEDFEDLKAIILQALMPYSYDYMNNRL</sequence>
<protein>
    <recommendedName>
        <fullName evidence="6">Cystathionine gamma-synthase 1, chloroplastic-like</fullName>
    </recommendedName>
</protein>
<comment type="similarity">
    <text evidence="3">Belongs to the trans-sulfuration enzymes family.</text>
</comment>
<reference evidence="4" key="1">
    <citation type="journal article" date="2021" name="Front. Plant Sci.">
        <title>Chromosome-Scale Genome Assembly for Chinese Sour Jujube and Insights Into Its Genome Evolution and Domestication Signature.</title>
        <authorList>
            <person name="Shen L.-Y."/>
            <person name="Luo H."/>
            <person name="Wang X.-L."/>
            <person name="Wang X.-M."/>
            <person name="Qiu X.-J."/>
            <person name="Liu H."/>
            <person name="Zhou S.-S."/>
            <person name="Jia K.-H."/>
            <person name="Nie S."/>
            <person name="Bao Y.-T."/>
            <person name="Zhang R.-G."/>
            <person name="Yun Q.-Z."/>
            <person name="Chai Y.-H."/>
            <person name="Lu J.-Y."/>
            <person name="Li Y."/>
            <person name="Zhao S.-W."/>
            <person name="Mao J.-F."/>
            <person name="Jia S.-G."/>
            <person name="Mao Y.-M."/>
        </authorList>
    </citation>
    <scope>NUCLEOTIDE SEQUENCE</scope>
    <source>
        <strain evidence="4">AT0</strain>
        <tissue evidence="4">Leaf</tissue>
    </source>
</reference>
<dbReference type="GO" id="GO:0030170">
    <property type="term" value="F:pyridoxal phosphate binding"/>
    <property type="evidence" value="ECO:0007669"/>
    <property type="project" value="InterPro"/>
</dbReference>
<dbReference type="PANTHER" id="PTHR43379:SF1">
    <property type="entry name" value="CYSTATHIONINE GAMMA-SYNTHASE 1, CHLOROPLASTIC-RELATED"/>
    <property type="match status" value="1"/>
</dbReference>
<dbReference type="Pfam" id="PF01053">
    <property type="entry name" value="Cys_Met_Meta_PP"/>
    <property type="match status" value="1"/>
</dbReference>
<dbReference type="GO" id="GO:0009086">
    <property type="term" value="P:methionine biosynthetic process"/>
    <property type="evidence" value="ECO:0007669"/>
    <property type="project" value="InterPro"/>
</dbReference>
<dbReference type="AlphaFoldDB" id="A0A978VHV1"/>
<dbReference type="EMBL" id="JAEACU010000004">
    <property type="protein sequence ID" value="KAH7532670.1"/>
    <property type="molecule type" value="Genomic_DNA"/>
</dbReference>
<comment type="caution">
    <text evidence="4">The sequence shown here is derived from an EMBL/GenBank/DDBJ whole genome shotgun (WGS) entry which is preliminary data.</text>
</comment>
<evidence type="ECO:0000313" key="4">
    <source>
        <dbReference type="EMBL" id="KAH7532670.1"/>
    </source>
</evidence>
<dbReference type="Gene3D" id="3.90.1150.10">
    <property type="entry name" value="Aspartate Aminotransferase, domain 1"/>
    <property type="match status" value="1"/>
</dbReference>
<evidence type="ECO:0000313" key="5">
    <source>
        <dbReference type="Proteomes" id="UP000813462"/>
    </source>
</evidence>